<proteinExistence type="predicted"/>
<feature type="transmembrane region" description="Helical" evidence="1">
    <location>
        <begin position="51"/>
        <end position="84"/>
    </location>
</feature>
<keyword evidence="3" id="KW-1185">Reference proteome</keyword>
<name>A0A0R1Y2B3_9LACO</name>
<feature type="transmembrane region" description="Helical" evidence="1">
    <location>
        <begin position="171"/>
        <end position="190"/>
    </location>
</feature>
<organism evidence="2 3">
    <name type="scientific">Agrilactobacillus composti DSM 18527 = JCM 14202</name>
    <dbReference type="NCBI Taxonomy" id="1423734"/>
    <lineage>
        <taxon>Bacteria</taxon>
        <taxon>Bacillati</taxon>
        <taxon>Bacillota</taxon>
        <taxon>Bacilli</taxon>
        <taxon>Lactobacillales</taxon>
        <taxon>Lactobacillaceae</taxon>
        <taxon>Agrilactobacillus</taxon>
    </lineage>
</organism>
<accession>A0A0R1Y2B3</accession>
<keyword evidence="1" id="KW-0812">Transmembrane</keyword>
<gene>
    <name evidence="2" type="ORF">FC83_GL000044</name>
</gene>
<comment type="caution">
    <text evidence="2">The sequence shown here is derived from an EMBL/GenBank/DDBJ whole genome shotgun (WGS) entry which is preliminary data.</text>
</comment>
<reference evidence="2 3" key="1">
    <citation type="journal article" date="2015" name="Genome Announc.">
        <title>Expanding the biotechnology potential of lactobacilli through comparative genomics of 213 strains and associated genera.</title>
        <authorList>
            <person name="Sun Z."/>
            <person name="Harris H.M."/>
            <person name="McCann A."/>
            <person name="Guo C."/>
            <person name="Argimon S."/>
            <person name="Zhang W."/>
            <person name="Yang X."/>
            <person name="Jeffery I.B."/>
            <person name="Cooney J.C."/>
            <person name="Kagawa T.F."/>
            <person name="Liu W."/>
            <person name="Song Y."/>
            <person name="Salvetti E."/>
            <person name="Wrobel A."/>
            <person name="Rasinkangas P."/>
            <person name="Parkhill J."/>
            <person name="Rea M.C."/>
            <person name="O'Sullivan O."/>
            <person name="Ritari J."/>
            <person name="Douillard F.P."/>
            <person name="Paul Ross R."/>
            <person name="Yang R."/>
            <person name="Briner A.E."/>
            <person name="Felis G.E."/>
            <person name="de Vos W.M."/>
            <person name="Barrangou R."/>
            <person name="Klaenhammer T.R."/>
            <person name="Caufield P.W."/>
            <person name="Cui Y."/>
            <person name="Zhang H."/>
            <person name="O'Toole P.W."/>
        </authorList>
    </citation>
    <scope>NUCLEOTIDE SEQUENCE [LARGE SCALE GENOMIC DNA]</scope>
    <source>
        <strain evidence="2 3">DSM 18527</strain>
    </source>
</reference>
<dbReference type="Proteomes" id="UP000051236">
    <property type="component" value="Unassembled WGS sequence"/>
</dbReference>
<dbReference type="PATRIC" id="fig|1423734.3.peg.44"/>
<evidence type="ECO:0000256" key="1">
    <source>
        <dbReference type="SAM" id="Phobius"/>
    </source>
</evidence>
<evidence type="ECO:0000313" key="3">
    <source>
        <dbReference type="Proteomes" id="UP000051236"/>
    </source>
</evidence>
<keyword evidence="1" id="KW-0472">Membrane</keyword>
<feature type="transmembrane region" description="Helical" evidence="1">
    <location>
        <begin position="133"/>
        <end position="151"/>
    </location>
</feature>
<protein>
    <submittedName>
        <fullName evidence="2">Uncharacterized protein</fullName>
    </submittedName>
</protein>
<evidence type="ECO:0000313" key="2">
    <source>
        <dbReference type="EMBL" id="KRM36145.1"/>
    </source>
</evidence>
<dbReference type="STRING" id="1423734.FC83_GL000044"/>
<dbReference type="EMBL" id="AZGA01000006">
    <property type="protein sequence ID" value="KRM36145.1"/>
    <property type="molecule type" value="Genomic_DNA"/>
</dbReference>
<feature type="transmembrane region" description="Helical" evidence="1">
    <location>
        <begin position="96"/>
        <end position="121"/>
    </location>
</feature>
<keyword evidence="1" id="KW-1133">Transmembrane helix</keyword>
<sequence>MGGFMKNYKLNLGFICCISALLAFALATNQRLLTTSALTSAQLTYVTDHQVLFNSITLSIGLLLPLGTIVITAGITWLLALFFFQTAYFSPIFSRAIQVYWLVVLLNGIKLGMLFAFGRVISFSLAGFVSGPWQVAILSVLSLDTIVYIGFLTQQVTKLYSAQGQAKVRRFALANISFYLIISIAFKVVFRA</sequence>
<dbReference type="AlphaFoldDB" id="A0A0R1Y2B3"/>